<comment type="caution">
    <text evidence="1">The sequence shown here is derived from an EMBL/GenBank/DDBJ whole genome shotgun (WGS) entry which is preliminary data.</text>
</comment>
<dbReference type="AlphaFoldDB" id="A0A7C8L3J4"/>
<gene>
    <name evidence="1" type="ORF">F9U64_10830</name>
</gene>
<dbReference type="Proteomes" id="UP000480246">
    <property type="component" value="Unassembled WGS sequence"/>
</dbReference>
<keyword evidence="2" id="KW-1185">Reference proteome</keyword>
<dbReference type="RefSeq" id="WP_153403260.1">
    <property type="nucleotide sequence ID" value="NZ_ML762430.1"/>
</dbReference>
<accession>A0A7C8L3J4</accession>
<reference evidence="1 2" key="1">
    <citation type="submission" date="2019-10" db="EMBL/GenBank/DDBJ databases">
        <title>Gracilibacillus sp. nov. isolated from rice seeds.</title>
        <authorList>
            <person name="He S."/>
        </authorList>
    </citation>
    <scope>NUCLEOTIDE SEQUENCE [LARGE SCALE GENOMIC DNA]</scope>
    <source>
        <strain evidence="1 2">TD8</strain>
    </source>
</reference>
<dbReference type="EMBL" id="WEID01000052">
    <property type="protein sequence ID" value="KAB8135758.1"/>
    <property type="molecule type" value="Genomic_DNA"/>
</dbReference>
<proteinExistence type="predicted"/>
<dbReference type="OrthoDB" id="978985at2"/>
<sequence length="418" mass="47872">MTAEVVIMNKQGMALAADSAITSGRDDIKKVYNTANKLFSLSEEQAVGIMVYGSASFMEIPWEVIIKAYRKYLGTRTFSTLDQYLKDFLDFLRHDERFSNPQTEEVIIYRTFSQLLKQIGREVESNIDQKEEEVTDKTVADLMEDHIDENLAAFQKKDGIIENLNFDQFKKKYYPVVNELIEELISFQVSEHLEEKMTQLAYHAARSDHFSTGSTGLVFAGFGENDLFPRLLNYRLEGFILGKLKYKKELEKQISYTNQQADGTAAVVPFAQSEMIDSFMGGIEPDMQDAIFNIIQEVLTEYPAEIQKHIKDVTFSDKHVSDIEKLGKDVYQSIQEAVWEYKQSHYINPLLGIVRSLPKEDLADMAETLINLTSFKRRVSRATESVGPPIDVALISKGDGFVWRKRKNFVNQELNARL</sequence>
<protein>
    <submittedName>
        <fullName evidence="1">Uncharacterized protein</fullName>
    </submittedName>
</protein>
<name>A0A7C8L3J4_9BACI</name>
<organism evidence="1 2">
    <name type="scientific">Gracilibacillus oryzae</name>
    <dbReference type="NCBI Taxonomy" id="1672701"/>
    <lineage>
        <taxon>Bacteria</taxon>
        <taxon>Bacillati</taxon>
        <taxon>Bacillota</taxon>
        <taxon>Bacilli</taxon>
        <taxon>Bacillales</taxon>
        <taxon>Bacillaceae</taxon>
        <taxon>Gracilibacillus</taxon>
    </lineage>
</organism>
<evidence type="ECO:0000313" key="2">
    <source>
        <dbReference type="Proteomes" id="UP000480246"/>
    </source>
</evidence>
<evidence type="ECO:0000313" key="1">
    <source>
        <dbReference type="EMBL" id="KAB8135758.1"/>
    </source>
</evidence>